<evidence type="ECO:0000313" key="5">
    <source>
        <dbReference type="EMBL" id="GEA82721.1"/>
    </source>
</evidence>
<keyword evidence="6" id="KW-1185">Reference proteome</keyword>
<dbReference type="Pfam" id="PF12710">
    <property type="entry name" value="HAD"/>
    <property type="match status" value="1"/>
</dbReference>
<gene>
    <name evidence="5" type="primary">mmyP</name>
    <name evidence="5" type="ORF">CUD01_31650</name>
</gene>
<evidence type="ECO:0000256" key="3">
    <source>
        <dbReference type="ARBA" id="ARBA00022801"/>
    </source>
</evidence>
<keyword evidence="2" id="KW-0479">Metal-binding</keyword>
<dbReference type="NCBIfam" id="TIGR01490">
    <property type="entry name" value="HAD-SF-IB-hyp1"/>
    <property type="match status" value="1"/>
</dbReference>
<dbReference type="PANTHER" id="PTHR43344:SF13">
    <property type="entry name" value="PHOSPHATASE RV3661-RELATED"/>
    <property type="match status" value="1"/>
</dbReference>
<dbReference type="Gene3D" id="3.40.50.1000">
    <property type="entry name" value="HAD superfamily/HAD-like"/>
    <property type="match status" value="1"/>
</dbReference>
<sequence length="244" mass="25176">MARDARRASHGAGPGDTGVGELHAIVFVDVDETLLTINSMSSFLVAHLRARGRSSDEVRAVVGHLAALDRGPDRGAVSRAYYATFAGERADELGALGERWFAGLGPDVWHAPVADEVAAARDAGALVVLVSGAPPATVAPVARAVGAHAWFATLQEQRDGVLTGAATDVVVGESKARVVRAVLRDRGVRGEDCVAYGDHASDLPMLEAVGTGVVVGDDPVLASAAARHGWRLLPSARGARAGLD</sequence>
<dbReference type="InterPro" id="IPR023214">
    <property type="entry name" value="HAD_sf"/>
</dbReference>
<dbReference type="AlphaFoldDB" id="A0A4Y3KE49"/>
<proteinExistence type="inferred from homology"/>
<evidence type="ECO:0000313" key="6">
    <source>
        <dbReference type="Proteomes" id="UP000315842"/>
    </source>
</evidence>
<dbReference type="Gene3D" id="1.20.1440.100">
    <property type="entry name" value="SG protein - dephosphorylation function"/>
    <property type="match status" value="1"/>
</dbReference>
<dbReference type="Proteomes" id="UP000315842">
    <property type="component" value="Unassembled WGS sequence"/>
</dbReference>
<reference evidence="5 6" key="1">
    <citation type="submission" date="2019-06" db="EMBL/GenBank/DDBJ databases">
        <title>Whole genome shotgun sequence of Cellulomonas uda NBRC 3747.</title>
        <authorList>
            <person name="Hosoyama A."/>
            <person name="Uohara A."/>
            <person name="Ohji S."/>
            <person name="Ichikawa N."/>
        </authorList>
    </citation>
    <scope>NUCLEOTIDE SEQUENCE [LARGE SCALE GENOMIC DNA]</scope>
    <source>
        <strain evidence="5 6">NBRC 3747</strain>
    </source>
</reference>
<evidence type="ECO:0008006" key="7">
    <source>
        <dbReference type="Google" id="ProtNLM"/>
    </source>
</evidence>
<accession>A0A4Y3KE49</accession>
<dbReference type="EMBL" id="BJLP01000089">
    <property type="protein sequence ID" value="GEA82721.1"/>
    <property type="molecule type" value="Genomic_DNA"/>
</dbReference>
<name>A0A4Y3KE49_CELUD</name>
<dbReference type="GO" id="GO:0046872">
    <property type="term" value="F:metal ion binding"/>
    <property type="evidence" value="ECO:0007669"/>
    <property type="project" value="UniProtKB-KW"/>
</dbReference>
<comment type="caution">
    <text evidence="5">The sequence shown here is derived from an EMBL/GenBank/DDBJ whole genome shotgun (WGS) entry which is preliminary data.</text>
</comment>
<dbReference type="InterPro" id="IPR006385">
    <property type="entry name" value="HAD_hydro_SerB1"/>
</dbReference>
<dbReference type="GO" id="GO:0016787">
    <property type="term" value="F:hydrolase activity"/>
    <property type="evidence" value="ECO:0007669"/>
    <property type="project" value="UniProtKB-KW"/>
</dbReference>
<comment type="similarity">
    <text evidence="1">Belongs to the HAD-like hydrolase superfamily. SerB family.</text>
</comment>
<dbReference type="NCBIfam" id="TIGR01488">
    <property type="entry name" value="HAD-SF-IB"/>
    <property type="match status" value="1"/>
</dbReference>
<protein>
    <recommendedName>
        <fullName evidence="7">Haloacid dehalogenase</fullName>
    </recommendedName>
</protein>
<dbReference type="PANTHER" id="PTHR43344">
    <property type="entry name" value="PHOSPHOSERINE PHOSPHATASE"/>
    <property type="match status" value="1"/>
</dbReference>
<organism evidence="5 6">
    <name type="scientific">Cellulomonas uda</name>
    <dbReference type="NCBI Taxonomy" id="1714"/>
    <lineage>
        <taxon>Bacteria</taxon>
        <taxon>Bacillati</taxon>
        <taxon>Actinomycetota</taxon>
        <taxon>Actinomycetes</taxon>
        <taxon>Micrococcales</taxon>
        <taxon>Cellulomonadaceae</taxon>
        <taxon>Cellulomonas</taxon>
    </lineage>
</organism>
<dbReference type="InterPro" id="IPR036412">
    <property type="entry name" value="HAD-like_sf"/>
</dbReference>
<dbReference type="InterPro" id="IPR050582">
    <property type="entry name" value="HAD-like_SerB"/>
</dbReference>
<evidence type="ECO:0000256" key="4">
    <source>
        <dbReference type="ARBA" id="ARBA00022842"/>
    </source>
</evidence>
<evidence type="ECO:0000256" key="1">
    <source>
        <dbReference type="ARBA" id="ARBA00009184"/>
    </source>
</evidence>
<keyword evidence="3" id="KW-0378">Hydrolase</keyword>
<dbReference type="SUPFAM" id="SSF56784">
    <property type="entry name" value="HAD-like"/>
    <property type="match status" value="1"/>
</dbReference>
<keyword evidence="4" id="KW-0460">Magnesium</keyword>
<evidence type="ECO:0000256" key="2">
    <source>
        <dbReference type="ARBA" id="ARBA00022723"/>
    </source>
</evidence>